<proteinExistence type="inferred from homology"/>
<dbReference type="PANTHER" id="PTHR37525">
    <property type="entry name" value="UPF0175 PROTEIN SSL1255"/>
    <property type="match status" value="1"/>
</dbReference>
<dbReference type="HOGENOM" id="CLU_154570_5_0_0"/>
<dbReference type="InterPro" id="IPR052264">
    <property type="entry name" value="UPF0175_domain"/>
</dbReference>
<dbReference type="EMBL" id="DF820473">
    <property type="protein sequence ID" value="GAK60457.1"/>
    <property type="molecule type" value="Genomic_DNA"/>
</dbReference>
<dbReference type="AlphaFoldDB" id="A0A081C7A2"/>
<dbReference type="STRING" id="1499967.U27_00354"/>
<dbReference type="InterPro" id="IPR005368">
    <property type="entry name" value="UPF0175"/>
</dbReference>
<organism evidence="2">
    <name type="scientific">Vecturithrix granuli</name>
    <dbReference type="NCBI Taxonomy" id="1499967"/>
    <lineage>
        <taxon>Bacteria</taxon>
        <taxon>Candidatus Moduliflexota</taxon>
        <taxon>Candidatus Vecturitrichia</taxon>
        <taxon>Candidatus Vecturitrichales</taxon>
        <taxon>Candidatus Vecturitrichaceae</taxon>
        <taxon>Candidatus Vecturithrix</taxon>
    </lineage>
</organism>
<name>A0A081C7A2_VECG1</name>
<reference evidence="2" key="1">
    <citation type="journal article" date="2015" name="PeerJ">
        <title>First genomic representation of candidate bacterial phylum KSB3 points to enhanced environmental sensing as a trigger of wastewater bulking.</title>
        <authorList>
            <person name="Sekiguchi Y."/>
            <person name="Ohashi A."/>
            <person name="Parks D.H."/>
            <person name="Yamauchi T."/>
            <person name="Tyson G.W."/>
            <person name="Hugenholtz P."/>
        </authorList>
    </citation>
    <scope>NUCLEOTIDE SEQUENCE [LARGE SCALE GENOMIC DNA]</scope>
</reference>
<dbReference type="Pfam" id="PF03683">
    <property type="entry name" value="UPF0175"/>
    <property type="match status" value="1"/>
</dbReference>
<keyword evidence="3" id="KW-1185">Reference proteome</keyword>
<evidence type="ECO:0000256" key="1">
    <source>
        <dbReference type="ARBA" id="ARBA00005651"/>
    </source>
</evidence>
<dbReference type="eggNOG" id="COG2886">
    <property type="taxonomic scope" value="Bacteria"/>
</dbReference>
<gene>
    <name evidence="2" type="ORF">U27_00354</name>
</gene>
<dbReference type="Proteomes" id="UP000030661">
    <property type="component" value="Unassembled WGS sequence"/>
</dbReference>
<dbReference type="PANTHER" id="PTHR37525:SF1">
    <property type="entry name" value="UPF0175 PROTEIN SSL1255"/>
    <property type="match status" value="1"/>
</dbReference>
<accession>A0A081C7A2</accession>
<sequence>MIESKNIESRTIHLTFPVEIFSTFKQTPEEFAREMRIVAAAKWYEMGVISQEKAAEIANMSREDFLLSLAKFQVSPFQYSAEDALREAGYE</sequence>
<evidence type="ECO:0000313" key="2">
    <source>
        <dbReference type="EMBL" id="GAK60457.1"/>
    </source>
</evidence>
<comment type="similarity">
    <text evidence="1">Belongs to the UPF0175 family.</text>
</comment>
<evidence type="ECO:0000313" key="3">
    <source>
        <dbReference type="Proteomes" id="UP000030661"/>
    </source>
</evidence>
<protein>
    <submittedName>
        <fullName evidence="2">Uncharacterized protein</fullName>
    </submittedName>
</protein>